<dbReference type="GO" id="GO:0005975">
    <property type="term" value="P:carbohydrate metabolic process"/>
    <property type="evidence" value="ECO:0007669"/>
    <property type="project" value="InterPro"/>
</dbReference>
<comment type="similarity">
    <text evidence="2">Belongs to the glycosyl hydrolase 43 family.</text>
</comment>
<proteinExistence type="inferred from homology"/>
<reference evidence="9" key="1">
    <citation type="submission" date="2018-10" db="EMBL/GenBank/DDBJ databases">
        <authorList>
            <person name="Hariharan J."/>
            <person name="Choudoir M.J."/>
            <person name="Diebold P."/>
            <person name="Panke-Buisse K."/>
            <person name="Campbell A.N."/>
            <person name="Buckley D.H."/>
        </authorList>
    </citation>
    <scope>NUCLEOTIDE SEQUENCE</scope>
    <source>
        <strain evidence="9">Gb1</strain>
    </source>
</reference>
<evidence type="ECO:0000259" key="8">
    <source>
        <dbReference type="Pfam" id="PF17851"/>
    </source>
</evidence>
<feature type="region of interest" description="Disordered" evidence="7">
    <location>
        <begin position="1"/>
        <end position="28"/>
    </location>
</feature>
<evidence type="ECO:0000256" key="5">
    <source>
        <dbReference type="PIRSR" id="PIRSR606710-1"/>
    </source>
</evidence>
<dbReference type="PANTHER" id="PTHR43301:SF3">
    <property type="entry name" value="ARABINAN ENDO-1,5-ALPHA-L-ARABINOSIDASE A-RELATED"/>
    <property type="match status" value="1"/>
</dbReference>
<organism evidence="9">
    <name type="scientific">Streptomyces sp. gb1(2016)</name>
    <dbReference type="NCBI Taxonomy" id="1828321"/>
    <lineage>
        <taxon>Bacteria</taxon>
        <taxon>Bacillati</taxon>
        <taxon>Actinomycetota</taxon>
        <taxon>Actinomycetes</taxon>
        <taxon>Kitasatosporales</taxon>
        <taxon>Streptomycetaceae</taxon>
        <taxon>Streptomyces</taxon>
    </lineage>
</organism>
<comment type="pathway">
    <text evidence="1">Glycan metabolism; L-arabinan degradation.</text>
</comment>
<dbReference type="SUPFAM" id="SSF75005">
    <property type="entry name" value="Arabinanase/levansucrase/invertase"/>
    <property type="match status" value="1"/>
</dbReference>
<dbReference type="Gene3D" id="2.60.120.560">
    <property type="entry name" value="Exo-inulinase, domain 1"/>
    <property type="match status" value="1"/>
</dbReference>
<dbReference type="CDD" id="cd18616">
    <property type="entry name" value="GH43_ABN-like"/>
    <property type="match status" value="1"/>
</dbReference>
<dbReference type="SUPFAM" id="SSF49899">
    <property type="entry name" value="Concanavalin A-like lectins/glucanases"/>
    <property type="match status" value="1"/>
</dbReference>
<dbReference type="InterPro" id="IPR041542">
    <property type="entry name" value="GH43_C2"/>
</dbReference>
<dbReference type="GO" id="GO:0004553">
    <property type="term" value="F:hydrolase activity, hydrolyzing O-glycosyl compounds"/>
    <property type="evidence" value="ECO:0007669"/>
    <property type="project" value="InterPro"/>
</dbReference>
<dbReference type="InterPro" id="IPR013320">
    <property type="entry name" value="ConA-like_dom_sf"/>
</dbReference>
<keyword evidence="3" id="KW-0378">Hydrolase</keyword>
<evidence type="ECO:0000256" key="2">
    <source>
        <dbReference type="ARBA" id="ARBA00009865"/>
    </source>
</evidence>
<evidence type="ECO:0000256" key="4">
    <source>
        <dbReference type="ARBA" id="ARBA00023295"/>
    </source>
</evidence>
<feature type="active site" description="Proton donor" evidence="5">
    <location>
        <position position="242"/>
    </location>
</feature>
<dbReference type="AlphaFoldDB" id="A0A652LCN7"/>
<accession>A0A652LCN7</accession>
<feature type="site" description="Important for catalytic activity, responsible for pKa modulation of the active site Glu and correct orientation of both the proton donor and substrate" evidence="6">
    <location>
        <position position="195"/>
    </location>
</feature>
<comment type="caution">
    <text evidence="9">The sequence shown here is derived from an EMBL/GenBank/DDBJ whole genome shotgun (WGS) entry which is preliminary data.</text>
</comment>
<sequence>MDRDRGSGRNTRGDPMRRTRRTAPSRSLPRWAAAAAALVWLVTLASAPSHGAPSRPEAPRTYTNPVSAGAVDTFPDPAMIRGKDGLWYAYGTQNPVMQSKGEDGERMLPVLRSADMVTWEYAGEVFTPENKPAWHEGSRLWAPEVRYARGLYHLYYSVPGRNTVGLATSATPTGPWTDRGAVLPTPSGCPAGNIDQAQFTDTDGTPYLYWGSYDTICVAKLNADLSRTEGEVTQVARGRRVEGGFVVRRDDFYYLFYSDAGCCDGAYSGYQVKVGRSTSPTGPFTDDEGTDLMALTSKAGVVVGANGNRWIGPGHNSLQTDLAGQDWLVYHGIPAESPDLAPASNGTLKLTRRPMLIDRLDWIDGWPVVRAGAGPSDGPTAAPVTSWAAGGTFNDGGLSGWHAEGEAASGWSAATDPDARGHAVHTPGASGAGAVYLVAEGRAPADLRAEADLRVTAAGGAAGLTVAYRDPGNRVVAWLDRARGALVTDVRVGGRSRGEQVTALPSGFSWNTWNNVSVELRGTRLTAEVTGDRLRDPVATQSRVLPAAAVRKGAVGAAARGAGAAADNVGAAALYRPVTKRVALDPPGRLLREYSDEFSAATVPGTGSASRWRWVRGPAAGVTMSGGSLSWPTQDAELHLGTNTASVLLRDAPKGDFTVETKMRFAPGQAAQQAGLVLYENDDRWFKLVHSVLPLTNGDGAVLHVSEFGKEGERPTTTPPTAVANAPMFGGPPADTMWLRMAYHRDTAHGEHEVRASTSRDGVHWSVSGVWTLPVRGDPRIGLVSHNRSGATAEFDYVRTYAAP</sequence>
<dbReference type="Gene3D" id="2.60.120.200">
    <property type="match status" value="1"/>
</dbReference>
<dbReference type="PANTHER" id="PTHR43301">
    <property type="entry name" value="ARABINAN ENDO-1,5-ALPHA-L-ARABINOSIDASE"/>
    <property type="match status" value="1"/>
</dbReference>
<feature type="region of interest" description="Disordered" evidence="7">
    <location>
        <begin position="48"/>
        <end position="69"/>
    </location>
</feature>
<protein>
    <submittedName>
        <fullName evidence="9">Arabinan endo-1,5-alpha-L-arabinosidase</fullName>
    </submittedName>
</protein>
<dbReference type="InterPro" id="IPR023296">
    <property type="entry name" value="Glyco_hydro_beta-prop_sf"/>
</dbReference>
<dbReference type="Gene3D" id="2.115.10.20">
    <property type="entry name" value="Glycosyl hydrolase domain, family 43"/>
    <property type="match status" value="1"/>
</dbReference>
<keyword evidence="4" id="KW-0326">Glycosidase</keyword>
<dbReference type="InterPro" id="IPR050727">
    <property type="entry name" value="GH43_arabinanases"/>
</dbReference>
<dbReference type="Pfam" id="PF17851">
    <property type="entry name" value="GH43_C2"/>
    <property type="match status" value="1"/>
</dbReference>
<dbReference type="Pfam" id="PF04616">
    <property type="entry name" value="Glyco_hydro_43"/>
    <property type="match status" value="1"/>
</dbReference>
<gene>
    <name evidence="9" type="ORF">EAO74_04160</name>
</gene>
<evidence type="ECO:0000313" key="9">
    <source>
        <dbReference type="EMBL" id="TXS33547.1"/>
    </source>
</evidence>
<feature type="compositionally biased region" description="Basic and acidic residues" evidence="7">
    <location>
        <begin position="1"/>
        <end position="17"/>
    </location>
</feature>
<evidence type="ECO:0000256" key="3">
    <source>
        <dbReference type="ARBA" id="ARBA00022801"/>
    </source>
</evidence>
<name>A0A652LCN7_9ACTN</name>
<evidence type="ECO:0000256" key="6">
    <source>
        <dbReference type="PIRSR" id="PIRSR606710-2"/>
    </source>
</evidence>
<feature type="active site" description="Proton acceptor" evidence="5">
    <location>
        <position position="76"/>
    </location>
</feature>
<evidence type="ECO:0000256" key="7">
    <source>
        <dbReference type="SAM" id="MobiDB-lite"/>
    </source>
</evidence>
<dbReference type="InterPro" id="IPR006710">
    <property type="entry name" value="Glyco_hydro_43"/>
</dbReference>
<dbReference type="EMBL" id="RDBM01000011">
    <property type="protein sequence ID" value="TXS33547.1"/>
    <property type="molecule type" value="Genomic_DNA"/>
</dbReference>
<feature type="domain" description="Beta-xylosidase C-terminal Concanavalin A-like" evidence="8">
    <location>
        <begin position="610"/>
        <end position="748"/>
    </location>
</feature>
<evidence type="ECO:0000256" key="1">
    <source>
        <dbReference type="ARBA" id="ARBA00004834"/>
    </source>
</evidence>